<dbReference type="PANTHER" id="PTHR37237:SF1">
    <property type="entry name" value="OS02G0567000 PROTEIN"/>
    <property type="match status" value="1"/>
</dbReference>
<feature type="region of interest" description="Disordered" evidence="1">
    <location>
        <begin position="22"/>
        <end position="47"/>
    </location>
</feature>
<reference evidence="2" key="1">
    <citation type="submission" date="2023-02" db="EMBL/GenBank/DDBJ databases">
        <title>Genome of toxic invasive species Heracleum sosnowskyi carries increased number of genes despite the absence of recent whole-genome duplications.</title>
        <authorList>
            <person name="Schelkunov M."/>
            <person name="Shtratnikova V."/>
            <person name="Makarenko M."/>
            <person name="Klepikova A."/>
            <person name="Omelchenko D."/>
            <person name="Novikova G."/>
            <person name="Obukhova E."/>
            <person name="Bogdanov V."/>
            <person name="Penin A."/>
            <person name="Logacheva M."/>
        </authorList>
    </citation>
    <scope>NUCLEOTIDE SEQUENCE</scope>
    <source>
        <strain evidence="2">Hsosn_3</strain>
        <tissue evidence="2">Leaf</tissue>
    </source>
</reference>
<organism evidence="2 3">
    <name type="scientific">Heracleum sosnowskyi</name>
    <dbReference type="NCBI Taxonomy" id="360622"/>
    <lineage>
        <taxon>Eukaryota</taxon>
        <taxon>Viridiplantae</taxon>
        <taxon>Streptophyta</taxon>
        <taxon>Embryophyta</taxon>
        <taxon>Tracheophyta</taxon>
        <taxon>Spermatophyta</taxon>
        <taxon>Magnoliopsida</taxon>
        <taxon>eudicotyledons</taxon>
        <taxon>Gunneridae</taxon>
        <taxon>Pentapetalae</taxon>
        <taxon>asterids</taxon>
        <taxon>campanulids</taxon>
        <taxon>Apiales</taxon>
        <taxon>Apiaceae</taxon>
        <taxon>Apioideae</taxon>
        <taxon>apioid superclade</taxon>
        <taxon>Tordylieae</taxon>
        <taxon>Tordyliinae</taxon>
        <taxon>Heracleum</taxon>
    </lineage>
</organism>
<name>A0AAD8H977_9APIA</name>
<gene>
    <name evidence="2" type="ORF">POM88_046391</name>
</gene>
<protein>
    <submittedName>
        <fullName evidence="2">Histone-lysine N-methyltransferase SUV420H14-20</fullName>
    </submittedName>
</protein>
<dbReference type="AlphaFoldDB" id="A0AAD8H977"/>
<evidence type="ECO:0000313" key="2">
    <source>
        <dbReference type="EMBL" id="KAK1361917.1"/>
    </source>
</evidence>
<proteinExistence type="predicted"/>
<comment type="caution">
    <text evidence="2">The sequence shown here is derived from an EMBL/GenBank/DDBJ whole genome shotgun (WGS) entry which is preliminary data.</text>
</comment>
<evidence type="ECO:0000313" key="3">
    <source>
        <dbReference type="Proteomes" id="UP001237642"/>
    </source>
</evidence>
<evidence type="ECO:0000256" key="1">
    <source>
        <dbReference type="SAM" id="MobiDB-lite"/>
    </source>
</evidence>
<accession>A0AAD8H977</accession>
<keyword evidence="3" id="KW-1185">Reference proteome</keyword>
<reference evidence="2" key="2">
    <citation type="submission" date="2023-05" db="EMBL/GenBank/DDBJ databases">
        <authorList>
            <person name="Schelkunov M.I."/>
        </authorList>
    </citation>
    <scope>NUCLEOTIDE SEQUENCE</scope>
    <source>
        <strain evidence="2">Hsosn_3</strain>
        <tissue evidence="2">Leaf</tissue>
    </source>
</reference>
<dbReference type="PANTHER" id="PTHR37237">
    <property type="entry name" value="OS02G0567000 PROTEIN"/>
    <property type="match status" value="1"/>
</dbReference>
<sequence>MTRGIGGPLLCIGDLLSDVGEESTDVDDGVGSSSFSRSSSLSSTTFTPNSTLDLQSSHLPQLFQETYDQLKEALGGSDHSWTALTLKLCTALETANQLVQATSSNAGSLSKKIQELEKIIKRGDEAVAAARAIHSDLKRKDDVSDLKNP</sequence>
<dbReference type="EMBL" id="JAUIZM010000010">
    <property type="protein sequence ID" value="KAK1361917.1"/>
    <property type="molecule type" value="Genomic_DNA"/>
</dbReference>
<dbReference type="Proteomes" id="UP001237642">
    <property type="component" value="Unassembled WGS sequence"/>
</dbReference>
<feature type="compositionally biased region" description="Low complexity" evidence="1">
    <location>
        <begin position="32"/>
        <end position="47"/>
    </location>
</feature>